<dbReference type="InterPro" id="IPR010848">
    <property type="entry name" value="DUF1465"/>
</dbReference>
<dbReference type="EMBL" id="QYBC01000001">
    <property type="protein sequence ID" value="RYB07817.1"/>
    <property type="molecule type" value="Genomic_DNA"/>
</dbReference>
<evidence type="ECO:0000313" key="1">
    <source>
        <dbReference type="EMBL" id="RYB07817.1"/>
    </source>
</evidence>
<organism evidence="1 2">
    <name type="scientific">Lichenibacterium ramalinae</name>
    <dbReference type="NCBI Taxonomy" id="2316527"/>
    <lineage>
        <taxon>Bacteria</taxon>
        <taxon>Pseudomonadati</taxon>
        <taxon>Pseudomonadota</taxon>
        <taxon>Alphaproteobacteria</taxon>
        <taxon>Hyphomicrobiales</taxon>
        <taxon>Lichenihabitantaceae</taxon>
        <taxon>Lichenibacterium</taxon>
    </lineage>
</organism>
<sequence>MVSVNSSVDGGNTISFAHRLAGSPRFKALFRDGMHLVEEVAAYLDGPGRDEAKNLPRPVAIAYAAESMRLTTRLMQVASWLLVQRAVNEGEMDPEQAEAEKHKVRLCPQDVASGPGVFAQLPPLLQDLTDRSLRLQNRIIYLDRSIRLPAEAAPVAPVGVVSEFDLQRARILQAFHGR</sequence>
<gene>
    <name evidence="1" type="ORF">D3272_01440</name>
</gene>
<reference evidence="1 2" key="1">
    <citation type="submission" date="2018-09" db="EMBL/GenBank/DDBJ databases">
        <authorList>
            <person name="Grouzdev D.S."/>
            <person name="Krutkina M.S."/>
        </authorList>
    </citation>
    <scope>NUCLEOTIDE SEQUENCE [LARGE SCALE GENOMIC DNA]</scope>
    <source>
        <strain evidence="1 2">RmlP001</strain>
    </source>
</reference>
<dbReference type="Gene3D" id="1.10.8.930">
    <property type="entry name" value="Protein of unknown function DUF1465"/>
    <property type="match status" value="1"/>
</dbReference>
<name>A0A4Q2RKE2_9HYPH</name>
<dbReference type="AlphaFoldDB" id="A0A4Q2RKE2"/>
<proteinExistence type="predicted"/>
<protein>
    <submittedName>
        <fullName evidence="1">DUF1465 family protein</fullName>
    </submittedName>
</protein>
<dbReference type="OrthoDB" id="9799531at2"/>
<dbReference type="Pfam" id="PF07323">
    <property type="entry name" value="DUF1465"/>
    <property type="match status" value="1"/>
</dbReference>
<evidence type="ECO:0000313" key="2">
    <source>
        <dbReference type="Proteomes" id="UP000289411"/>
    </source>
</evidence>
<comment type="caution">
    <text evidence="1">The sequence shown here is derived from an EMBL/GenBank/DDBJ whole genome shotgun (WGS) entry which is preliminary data.</text>
</comment>
<reference evidence="1 2" key="2">
    <citation type="submission" date="2019-02" db="EMBL/GenBank/DDBJ databases">
        <title>'Lichenibacterium ramalinii' gen. nov. sp. nov., 'Lichenibacterium minor' gen. nov. sp. nov.</title>
        <authorList>
            <person name="Pankratov T."/>
        </authorList>
    </citation>
    <scope>NUCLEOTIDE SEQUENCE [LARGE SCALE GENOMIC DNA]</scope>
    <source>
        <strain evidence="1 2">RmlP001</strain>
    </source>
</reference>
<keyword evidence="2" id="KW-1185">Reference proteome</keyword>
<dbReference type="InterPro" id="IPR038301">
    <property type="entry name" value="AraC-like_sf"/>
</dbReference>
<accession>A0A4Q2RKE2</accession>
<dbReference type="RefSeq" id="WP_129217288.1">
    <property type="nucleotide sequence ID" value="NZ_QYBC01000001.1"/>
</dbReference>
<dbReference type="Proteomes" id="UP000289411">
    <property type="component" value="Unassembled WGS sequence"/>
</dbReference>